<name>A0A8K0DE82_IGNLU</name>
<gene>
    <name evidence="2" type="ORF">ILUMI_03602</name>
</gene>
<comment type="caution">
    <text evidence="2">The sequence shown here is derived from an EMBL/GenBank/DDBJ whole genome shotgun (WGS) entry which is preliminary data.</text>
</comment>
<evidence type="ECO:0000313" key="3">
    <source>
        <dbReference type="Proteomes" id="UP000801492"/>
    </source>
</evidence>
<dbReference type="AlphaFoldDB" id="A0A8K0DE82"/>
<dbReference type="Pfam" id="PF10545">
    <property type="entry name" value="MADF_DNA_bdg"/>
    <property type="match status" value="1"/>
</dbReference>
<sequence length="391" mass="44398">MKQTENEENLILEMVDNGLTTNVRRAHVPRMTVWKTLKRHDLYPFHVEPVQALLSEDFNKRRALYDLQIKQITEKYIGRSAAAAGLPALWKVKSKAFGNRKEKSKAYEKLVNYYKKAAEEEATVDTVKKKINNIRRAFRKKVIKSKRTGDEYDVVGCNVAHKLRRMNANQREYAEQLISNILFNGIQNKLNNSVHVSHGVPSIYQNQSFTITLSNSSNFPSVYNNELKTPYCSLIPHSSAVPNHSGMSSTGGNHSTTLLEEFIQFKNLEESTNSRGENVVNVVVGILDEYHYSKPWLIKSGVIEKTNYAIVARFANEALAFVYSPEPVQQDKVILLLTDGASYILKAGESLKIFYPNLLQLCAWHTAPLRVAVFKEMCPEIPLPPEPIVTR</sequence>
<dbReference type="EMBL" id="VTPC01001248">
    <property type="protein sequence ID" value="KAF2902584.1"/>
    <property type="molecule type" value="Genomic_DNA"/>
</dbReference>
<proteinExistence type="predicted"/>
<accession>A0A8K0DE82</accession>
<dbReference type="PANTHER" id="PTHR21505">
    <property type="entry name" value="MADF DOMAIN-CONTAINING PROTEIN-RELATED"/>
    <property type="match status" value="1"/>
</dbReference>
<feature type="domain" description="MADF" evidence="1">
    <location>
        <begin position="87"/>
        <end position="148"/>
    </location>
</feature>
<dbReference type="InterPro" id="IPR006578">
    <property type="entry name" value="MADF-dom"/>
</dbReference>
<keyword evidence="3" id="KW-1185">Reference proteome</keyword>
<reference evidence="2" key="1">
    <citation type="submission" date="2019-08" db="EMBL/GenBank/DDBJ databases">
        <title>The genome of the North American firefly Photinus pyralis.</title>
        <authorList>
            <consortium name="Photinus pyralis genome working group"/>
            <person name="Fallon T.R."/>
            <person name="Sander Lower S.E."/>
            <person name="Weng J.-K."/>
        </authorList>
    </citation>
    <scope>NUCLEOTIDE SEQUENCE</scope>
    <source>
        <strain evidence="2">TRF0915ILg1</strain>
        <tissue evidence="2">Whole body</tissue>
    </source>
</reference>
<dbReference type="Proteomes" id="UP000801492">
    <property type="component" value="Unassembled WGS sequence"/>
</dbReference>
<evidence type="ECO:0000313" key="2">
    <source>
        <dbReference type="EMBL" id="KAF2902584.1"/>
    </source>
</evidence>
<dbReference type="PANTHER" id="PTHR21505:SF8">
    <property type="entry name" value="DPT-YFP REPRESSOR BY OVEREXPRESSION, ISOFORM D-RELATED"/>
    <property type="match status" value="1"/>
</dbReference>
<organism evidence="2 3">
    <name type="scientific">Ignelater luminosus</name>
    <name type="common">Cucubano</name>
    <name type="synonym">Pyrophorus luminosus</name>
    <dbReference type="NCBI Taxonomy" id="2038154"/>
    <lineage>
        <taxon>Eukaryota</taxon>
        <taxon>Metazoa</taxon>
        <taxon>Ecdysozoa</taxon>
        <taxon>Arthropoda</taxon>
        <taxon>Hexapoda</taxon>
        <taxon>Insecta</taxon>
        <taxon>Pterygota</taxon>
        <taxon>Neoptera</taxon>
        <taxon>Endopterygota</taxon>
        <taxon>Coleoptera</taxon>
        <taxon>Polyphaga</taxon>
        <taxon>Elateriformia</taxon>
        <taxon>Elateroidea</taxon>
        <taxon>Elateridae</taxon>
        <taxon>Agrypninae</taxon>
        <taxon>Pyrophorini</taxon>
        <taxon>Ignelater</taxon>
    </lineage>
</organism>
<protein>
    <recommendedName>
        <fullName evidence="1">MADF domain-containing protein</fullName>
    </recommendedName>
</protein>
<evidence type="ECO:0000259" key="1">
    <source>
        <dbReference type="Pfam" id="PF10545"/>
    </source>
</evidence>
<dbReference type="OrthoDB" id="7476629at2759"/>